<dbReference type="EMBL" id="HG670306">
    <property type="protein sequence ID" value="CDM86107.1"/>
    <property type="molecule type" value="Genomic_DNA"/>
</dbReference>
<gene>
    <name evidence="2" type="ORF">TRAES_3BF093700020CFD_c1</name>
</gene>
<protein>
    <submittedName>
        <fullName evidence="2">Uncharacterized protein</fullName>
    </submittedName>
</protein>
<proteinExistence type="predicted"/>
<dbReference type="AlphaFoldDB" id="A0A077S3Z5"/>
<feature type="region of interest" description="Disordered" evidence="1">
    <location>
        <begin position="96"/>
        <end position="123"/>
    </location>
</feature>
<feature type="compositionally biased region" description="Basic and acidic residues" evidence="1">
    <location>
        <begin position="113"/>
        <end position="123"/>
    </location>
</feature>
<evidence type="ECO:0000256" key="1">
    <source>
        <dbReference type="SAM" id="MobiDB-lite"/>
    </source>
</evidence>
<name>A0A077S3Z5_WHEAT</name>
<feature type="region of interest" description="Disordered" evidence="1">
    <location>
        <begin position="1"/>
        <end position="21"/>
    </location>
</feature>
<evidence type="ECO:0000313" key="2">
    <source>
        <dbReference type="EMBL" id="CDM86107.1"/>
    </source>
</evidence>
<sequence>MGVASTTTCSGLGSTPDPWGWRRQLAAPALQKNWLYRRWPDSIQSHLPTPQKPYASATSATAPLEHTGVTSAAVTWNARIHHTSGLLYLYRPSRTSRGQRGLRGGVEGEDADERGKEVAGVEDSRAPRRLAGLLVAPPRHHLLCAMRGAASASTNTSCFLPPWAPQLPVHSLLLHPPSLASHRRTNLPGQGRGRSPWRILSLWTKQQGLAERWIQVGSTVEGGSAGRSSRRKTLMWFGFASTSFLSFPRFRSYNFSEATTSNITR</sequence>
<dbReference type="HOGENOM" id="CLU_1051372_0_0_1"/>
<organism evidence="2">
    <name type="scientific">Triticum aestivum</name>
    <name type="common">Wheat</name>
    <dbReference type="NCBI Taxonomy" id="4565"/>
    <lineage>
        <taxon>Eukaryota</taxon>
        <taxon>Viridiplantae</taxon>
        <taxon>Streptophyta</taxon>
        <taxon>Embryophyta</taxon>
        <taxon>Tracheophyta</taxon>
        <taxon>Spermatophyta</taxon>
        <taxon>Magnoliopsida</taxon>
        <taxon>Liliopsida</taxon>
        <taxon>Poales</taxon>
        <taxon>Poaceae</taxon>
        <taxon>BOP clade</taxon>
        <taxon>Pooideae</taxon>
        <taxon>Triticodae</taxon>
        <taxon>Triticeae</taxon>
        <taxon>Triticinae</taxon>
        <taxon>Triticum</taxon>
    </lineage>
</organism>
<reference evidence="2" key="1">
    <citation type="journal article" date="2014" name="Science">
        <title>Structural and functional partitioning of bread wheat chromosome 3B.</title>
        <authorList>
            <person name="Choulet F."/>
            <person name="Alberti A."/>
            <person name="Theil S."/>
            <person name="Glover N."/>
            <person name="Barbe V."/>
            <person name="Daron J."/>
            <person name="Pingault L."/>
            <person name="Sourdille P."/>
            <person name="Couloux A."/>
            <person name="Paux E."/>
            <person name="Leroy P."/>
            <person name="Mangenot S."/>
            <person name="Guilhot N."/>
            <person name="Le Gouis J."/>
            <person name="Balfourier F."/>
            <person name="Alaux M."/>
            <person name="Jamilloux V."/>
            <person name="Poulain J."/>
            <person name="Durand C."/>
            <person name="Bellec A."/>
            <person name="Gaspin C."/>
            <person name="Safar J."/>
            <person name="Dolezel J."/>
            <person name="Rogers J."/>
            <person name="Vandepoele K."/>
            <person name="Aury J.M."/>
            <person name="Mayer K."/>
            <person name="Berges H."/>
            <person name="Quesneville H."/>
            <person name="Wincker P."/>
            <person name="Feuillet C."/>
        </authorList>
    </citation>
    <scope>NUCLEOTIDE SEQUENCE</scope>
</reference>
<accession>A0A077S3Z5</accession>
<feature type="compositionally biased region" description="Polar residues" evidence="1">
    <location>
        <begin position="1"/>
        <end position="13"/>
    </location>
</feature>